<evidence type="ECO:0000313" key="5">
    <source>
        <dbReference type="Proteomes" id="UP000025238"/>
    </source>
</evidence>
<dbReference type="Gene3D" id="1.10.3680.10">
    <property type="entry name" value="TerB-like"/>
    <property type="match status" value="1"/>
</dbReference>
<dbReference type="EMBL" id="CP007509">
    <property type="protein sequence ID" value="AHY44352.1"/>
    <property type="molecule type" value="Genomic_DNA"/>
</dbReference>
<evidence type="ECO:0000259" key="3">
    <source>
        <dbReference type="PROSITE" id="PS50076"/>
    </source>
</evidence>
<proteinExistence type="predicted"/>
<accession>A0A023WVV8</accession>
<dbReference type="SUPFAM" id="SSF46565">
    <property type="entry name" value="Chaperone J-domain"/>
    <property type="match status" value="1"/>
</dbReference>
<evidence type="ECO:0000313" key="4">
    <source>
        <dbReference type="EMBL" id="AHY44352.1"/>
    </source>
</evidence>
<name>A0A023WVV8_STUST</name>
<dbReference type="AlphaFoldDB" id="A0A023WVV8"/>
<dbReference type="KEGG" id="pstu:UIB01_18520"/>
<organism evidence="4 5">
    <name type="scientific">Stutzerimonas stutzeri</name>
    <name type="common">Pseudomonas stutzeri</name>
    <dbReference type="NCBI Taxonomy" id="316"/>
    <lineage>
        <taxon>Bacteria</taxon>
        <taxon>Pseudomonadati</taxon>
        <taxon>Pseudomonadota</taxon>
        <taxon>Gammaproteobacteria</taxon>
        <taxon>Pseudomonadales</taxon>
        <taxon>Pseudomonadaceae</taxon>
        <taxon>Stutzerimonas</taxon>
    </lineage>
</organism>
<keyword evidence="1" id="KW-0143">Chaperone</keyword>
<dbReference type="InterPro" id="IPR036869">
    <property type="entry name" value="J_dom_sf"/>
</dbReference>
<dbReference type="Gene3D" id="1.10.287.110">
    <property type="entry name" value="DnaJ domain"/>
    <property type="match status" value="1"/>
</dbReference>
<dbReference type="PATRIC" id="fig|316.97.peg.3697"/>
<dbReference type="Pfam" id="PF05099">
    <property type="entry name" value="TerB"/>
    <property type="match status" value="1"/>
</dbReference>
<feature type="domain" description="J" evidence="3">
    <location>
        <begin position="189"/>
        <end position="255"/>
    </location>
</feature>
<feature type="region of interest" description="Disordered" evidence="2">
    <location>
        <begin position="216"/>
        <end position="235"/>
    </location>
</feature>
<dbReference type="InterPro" id="IPR029024">
    <property type="entry name" value="TerB-like"/>
</dbReference>
<gene>
    <name evidence="4" type="ORF">UIB01_18520</name>
</gene>
<sequence length="255" mass="28155">MFWPITLLGLLIGWLLASIPGALLGGLLGQVLDRRLGLDSWASLRARLAGKPVLQGQDLLFFLLGRLAKSGGRVSPAHIQAARDEMRRQGLDAAAQRQAIAAFNRGKASGDGLRDTLQRLRSQREENRRLIQACWRMARAQGQIGACEHELVLLWGKWLGWDAAEVAALDPGATRRKEAPAGRGGAYEQAMQLLGVRPDTDPQLIKRAYRRLLSKHHPDKQAGAGANAAQVRDATERTRELHSAYALIRERRGFR</sequence>
<protein>
    <submittedName>
        <fullName evidence="4">Molecular chaperone DnaJ</fullName>
    </submittedName>
</protein>
<dbReference type="PROSITE" id="PS50076">
    <property type="entry name" value="DNAJ_2"/>
    <property type="match status" value="1"/>
</dbReference>
<dbReference type="PRINTS" id="PR00625">
    <property type="entry name" value="JDOMAIN"/>
</dbReference>
<reference evidence="4 5" key="1">
    <citation type="submission" date="2014-03" db="EMBL/GenBank/DDBJ databases">
        <title>Complete genome sequence of Pseudomonas stutzeri 19SMN4.</title>
        <authorList>
            <person name="Brunet-Galmes I."/>
            <person name="Nogales B."/>
            <person name="Busquets A."/>
            <person name="Pena A."/>
            <person name="Gomila M."/>
            <person name="Garcia-Valdes E."/>
            <person name="Lalucat J."/>
            <person name="Bennasar A."/>
            <person name="Bosch R."/>
        </authorList>
    </citation>
    <scope>NUCLEOTIDE SEQUENCE [LARGE SCALE GENOMIC DNA]</scope>
    <source>
        <strain evidence="4 5">19SMN4</strain>
    </source>
</reference>
<dbReference type="InterPro" id="IPR007791">
    <property type="entry name" value="DjlA_N"/>
</dbReference>
<dbReference type="OrthoDB" id="9782583at2"/>
<dbReference type="SUPFAM" id="SSF158682">
    <property type="entry name" value="TerB-like"/>
    <property type="match status" value="1"/>
</dbReference>
<dbReference type="SMART" id="SM00271">
    <property type="entry name" value="DnaJ"/>
    <property type="match status" value="1"/>
</dbReference>
<dbReference type="Proteomes" id="UP000025238">
    <property type="component" value="Chromosome"/>
</dbReference>
<evidence type="ECO:0000256" key="2">
    <source>
        <dbReference type="SAM" id="MobiDB-lite"/>
    </source>
</evidence>
<dbReference type="InterPro" id="IPR001623">
    <property type="entry name" value="DnaJ_domain"/>
</dbReference>
<evidence type="ECO:0000256" key="1">
    <source>
        <dbReference type="ARBA" id="ARBA00023186"/>
    </source>
</evidence>
<dbReference type="Pfam" id="PF00226">
    <property type="entry name" value="DnaJ"/>
    <property type="match status" value="1"/>
</dbReference>
<dbReference type="CDD" id="cd06257">
    <property type="entry name" value="DnaJ"/>
    <property type="match status" value="1"/>
</dbReference>
<dbReference type="CDD" id="cd07316">
    <property type="entry name" value="terB_like_DjlA"/>
    <property type="match status" value="1"/>
</dbReference>